<dbReference type="SUPFAM" id="SSF56645">
    <property type="entry name" value="Acyl-CoA dehydrogenase NM domain-like"/>
    <property type="match status" value="1"/>
</dbReference>
<dbReference type="EMBL" id="CP054139">
    <property type="protein sequence ID" value="QKJ31637.1"/>
    <property type="molecule type" value="Genomic_DNA"/>
</dbReference>
<gene>
    <name evidence="3" type="ORF">HQ865_18325</name>
</gene>
<dbReference type="InterPro" id="IPR037069">
    <property type="entry name" value="AcylCoA_DH/ox_N_sf"/>
</dbReference>
<reference evidence="3 4" key="1">
    <citation type="submission" date="2020-05" db="EMBL/GenBank/DDBJ databases">
        <title>Mucilaginibacter mali sp. nov.</title>
        <authorList>
            <person name="Kim H.S."/>
            <person name="Lee K.C."/>
            <person name="Suh M.K."/>
            <person name="Kim J.-S."/>
            <person name="Han K.-I."/>
            <person name="Eom M.K."/>
            <person name="Shin Y.K."/>
            <person name="Lee J.-S."/>
        </authorList>
    </citation>
    <scope>NUCLEOTIDE SEQUENCE [LARGE SCALE GENOMIC DNA]</scope>
    <source>
        <strain evidence="3 4">G2-14</strain>
    </source>
</reference>
<feature type="domain" description="Acyl-CoA dehydrogenase C-terminal" evidence="2">
    <location>
        <begin position="240"/>
        <end position="357"/>
    </location>
</feature>
<dbReference type="Gene3D" id="1.20.140.10">
    <property type="entry name" value="Butyryl-CoA Dehydrogenase, subunit A, domain 3"/>
    <property type="match status" value="1"/>
</dbReference>
<name>A0A7D4TYU4_9SPHI</name>
<dbReference type="InterPro" id="IPR009100">
    <property type="entry name" value="AcylCoA_DH/oxidase_NM_dom_sf"/>
</dbReference>
<dbReference type="GO" id="GO:0050660">
    <property type="term" value="F:flavin adenine dinucleotide binding"/>
    <property type="evidence" value="ECO:0007669"/>
    <property type="project" value="InterPro"/>
</dbReference>
<dbReference type="GO" id="GO:0016627">
    <property type="term" value="F:oxidoreductase activity, acting on the CH-CH group of donors"/>
    <property type="evidence" value="ECO:0007669"/>
    <property type="project" value="InterPro"/>
</dbReference>
<protein>
    <submittedName>
        <fullName evidence="3">Acyl-CoA dehydrogenase</fullName>
    </submittedName>
</protein>
<accession>A0A7D4TYU4</accession>
<dbReference type="Pfam" id="PF08028">
    <property type="entry name" value="Acyl-CoA_dh_2"/>
    <property type="match status" value="1"/>
</dbReference>
<dbReference type="PIRSF" id="PIRSF016578">
    <property type="entry name" value="HsaA"/>
    <property type="match status" value="1"/>
</dbReference>
<dbReference type="InterPro" id="IPR046373">
    <property type="entry name" value="Acyl-CoA_Oxase/DH_mid-dom_sf"/>
</dbReference>
<dbReference type="KEGG" id="mmab:HQ865_18325"/>
<evidence type="ECO:0000313" key="4">
    <source>
        <dbReference type="Proteomes" id="UP000505355"/>
    </source>
</evidence>
<evidence type="ECO:0000259" key="2">
    <source>
        <dbReference type="Pfam" id="PF08028"/>
    </source>
</evidence>
<sequence length="361" mass="38915">MNAPHPSTFINANDVTMIRDNAAAAETLGHLHPAQLELVYRLQWFKLLVPGAYGGLELSLPNLVRLQEAISWADGSVGWVMTLCCGAGWFGGFMQPKTAKTIFGDPQVCLAGSGAVTGDAELTESGYHLTGTWNYASGADHATYFTANCAIKKNGEAVIGDDGQPLVLPFVIPKKDVALLPTWKYVGMVATGSHSFRIDQALLPADNSFRIDPAHAMVDGALYQYPFLQLAEATLAVNLSGMAIHFTDLCRDIFDKKVKQPKITPAHAAQMNTELASGVAGLQSAREELFSAVDASWEQPGEAQLKAVSKTSRALAILSRKVVDNLFIYCGLMAAAPDTEINRVWRDIHTAGQHALLTFAE</sequence>
<keyword evidence="4" id="KW-1185">Reference proteome</keyword>
<dbReference type="Gene3D" id="2.40.110.10">
    <property type="entry name" value="Butyryl-CoA Dehydrogenase, subunit A, domain 2"/>
    <property type="match status" value="1"/>
</dbReference>
<keyword evidence="1" id="KW-0560">Oxidoreductase</keyword>
<organism evidence="3 4">
    <name type="scientific">Mucilaginibacter mali</name>
    <dbReference type="NCBI Taxonomy" id="2740462"/>
    <lineage>
        <taxon>Bacteria</taxon>
        <taxon>Pseudomonadati</taxon>
        <taxon>Bacteroidota</taxon>
        <taxon>Sphingobacteriia</taxon>
        <taxon>Sphingobacteriales</taxon>
        <taxon>Sphingobacteriaceae</taxon>
        <taxon>Mucilaginibacter</taxon>
    </lineage>
</organism>
<proteinExistence type="predicted"/>
<dbReference type="InterPro" id="IPR013107">
    <property type="entry name" value="Acyl-CoA_DH_C"/>
</dbReference>
<dbReference type="AlphaFoldDB" id="A0A7D4TYU4"/>
<dbReference type="Proteomes" id="UP000505355">
    <property type="component" value="Chromosome"/>
</dbReference>
<dbReference type="Gene3D" id="1.10.540.10">
    <property type="entry name" value="Acyl-CoA dehydrogenase/oxidase, N-terminal domain"/>
    <property type="match status" value="1"/>
</dbReference>
<evidence type="ECO:0000313" key="3">
    <source>
        <dbReference type="EMBL" id="QKJ31637.1"/>
    </source>
</evidence>
<evidence type="ECO:0000256" key="1">
    <source>
        <dbReference type="ARBA" id="ARBA00023002"/>
    </source>
</evidence>
<dbReference type="RefSeq" id="WP_173416296.1">
    <property type="nucleotide sequence ID" value="NZ_CP054139.1"/>
</dbReference>